<gene>
    <name evidence="1" type="ORF">FXF69_23125</name>
</gene>
<name>A0A5D0NHG7_9ACTN</name>
<organism evidence="1 2">
    <name type="scientific">Actinomadura chibensis</name>
    <dbReference type="NCBI Taxonomy" id="392828"/>
    <lineage>
        <taxon>Bacteria</taxon>
        <taxon>Bacillati</taxon>
        <taxon>Actinomycetota</taxon>
        <taxon>Actinomycetes</taxon>
        <taxon>Streptosporangiales</taxon>
        <taxon>Thermomonosporaceae</taxon>
        <taxon>Actinomadura</taxon>
    </lineage>
</organism>
<dbReference type="RefSeq" id="WP_148344477.1">
    <property type="nucleotide sequence ID" value="NZ_VSFG01000005.1"/>
</dbReference>
<evidence type="ECO:0000313" key="2">
    <source>
        <dbReference type="Proteomes" id="UP000323380"/>
    </source>
</evidence>
<dbReference type="Proteomes" id="UP000323380">
    <property type="component" value="Unassembled WGS sequence"/>
</dbReference>
<protein>
    <submittedName>
        <fullName evidence="1">Uncharacterized protein</fullName>
    </submittedName>
</protein>
<proteinExistence type="predicted"/>
<dbReference type="EMBL" id="VSFG01000005">
    <property type="protein sequence ID" value="TYB43867.1"/>
    <property type="molecule type" value="Genomic_DNA"/>
</dbReference>
<keyword evidence="2" id="KW-1185">Reference proteome</keyword>
<comment type="caution">
    <text evidence="1">The sequence shown here is derived from an EMBL/GenBank/DDBJ whole genome shotgun (WGS) entry which is preliminary data.</text>
</comment>
<reference evidence="1 2" key="1">
    <citation type="submission" date="2019-08" db="EMBL/GenBank/DDBJ databases">
        <title>Actinomadura sp. nov. CYP1-5 isolated from mountain soil.</title>
        <authorList>
            <person name="Songsumanus A."/>
            <person name="Kuncharoen N."/>
            <person name="Kudo T."/>
            <person name="Yuki M."/>
            <person name="Igarashi Y."/>
            <person name="Tanasupawat S."/>
        </authorList>
    </citation>
    <scope>NUCLEOTIDE SEQUENCE [LARGE SCALE GENOMIC DNA]</scope>
    <source>
        <strain evidence="1 2">JCM 14158</strain>
    </source>
</reference>
<evidence type="ECO:0000313" key="1">
    <source>
        <dbReference type="EMBL" id="TYB43867.1"/>
    </source>
</evidence>
<accession>A0A5D0NHG7</accession>
<dbReference type="AlphaFoldDB" id="A0A5D0NHG7"/>
<sequence length="157" mass="16635">MSQAAHPSGEEAVGARTTLDPAVQAVARIVDAYAPPQASTFLPHQWKGLQADPYALRRESDALADREDLDLELMAIGIAAQAIALGPELHRIAMATRGRVRCHTSMGVSWIMMAAPPATGSAAYITACRLLAQAGATDQQLRRRGLLLSPPQVAQSA</sequence>